<comment type="similarity">
    <text evidence="1">Belongs to the PPR family. P subfamily.</text>
</comment>
<evidence type="ECO:0000313" key="6">
    <source>
        <dbReference type="Proteomes" id="UP001168098"/>
    </source>
</evidence>
<dbReference type="InterPro" id="IPR011990">
    <property type="entry name" value="TPR-like_helical_dom_sf"/>
</dbReference>
<dbReference type="SUPFAM" id="SSF81901">
    <property type="entry name" value="HCP-like"/>
    <property type="match status" value="1"/>
</dbReference>
<name>A0AA39DSY3_VITRO</name>
<feature type="repeat" description="PPR" evidence="3">
    <location>
        <begin position="196"/>
        <end position="230"/>
    </location>
</feature>
<sequence>MSSTPNPSPIIFDFPHSTHSPHPKSSNPAFTTHKTLISCKESKSKGALEEKKKVVFVDYDNGKHQVSTHVSGLRKADIPKHYRLRVEADRFQKDWSVSEVVERLLKLNHWDDVEGLLNRWVGRFSRKNFPLLIREITQIGSLEHSVQVFRWMKNQKNYCARTDIYNMMIRLHARHNIVDQARGLFFEMQKWRCKPDAETYNALINAHGRAGQWRWAMNIMDDMLRAAIPPSRSTYNNLINACGTSGNWKEALNVCKKMTENGVGPDLVTHNIVLSAYKRGNQYSKALSYFELMKGTNIRPDTTTLNIVIYCLVKLGQNGKAIDIFNSMKEKRSECCPDVVTFTTIIHLYSVCGQIENCQTVFNTMLAEGLKPNIVSYNALIGAYASHGMDKEALSVFNEIKKNGFHPDVVSYTSLLNAYGKSGKPEKAMKVFELMRRNHCKPNLVSYNALIDAYGSKGLLTEAVEILHEMERNGVQPNIVSICTLLAACGRCGQKVKIKSVLSAAELRGIKLNTTAYNSAIGSYLCVGEYDKALSLYRAMRTKKVKPDPVTYNVLISGCCKMSKYGEALGFLDEMMDLKIPLSKEVYSSVICAYSKQGQVTEAESMFTKMKMAGCHPDVITYTAMIHAYDVAENWEKASALFLEMETDDVQPDSIACSSLMRAFNKGGQPAKVLVLAEFMREKKIPFNNSSFFEMVSACSLLREWREIIGLIKLMEPSISVVSIGLQNQLLHFLGKSGKIETMMKLFYKIVASGAEINFYTYSILLKNLLAAGNWRKYIEVLQWMEEAGLQPSVGMYRSISSFAQNRSGAEYAAVIQERIESLKRNSRNQNPTKKLNDSLLPASHCLMEPQYEESTISEVHHRKDRSLVVAELFTRRSDSLYTGRLNCFQIHG</sequence>
<feature type="repeat" description="PPR" evidence="3">
    <location>
        <begin position="161"/>
        <end position="195"/>
    </location>
</feature>
<feature type="repeat" description="PPR" evidence="3">
    <location>
        <begin position="231"/>
        <end position="265"/>
    </location>
</feature>
<feature type="repeat" description="PPR" evidence="3">
    <location>
        <begin position="301"/>
        <end position="335"/>
    </location>
</feature>
<dbReference type="SUPFAM" id="SSF48452">
    <property type="entry name" value="TPR-like"/>
    <property type="match status" value="1"/>
</dbReference>
<dbReference type="InterPro" id="IPR002885">
    <property type="entry name" value="PPR_rpt"/>
</dbReference>
<feature type="repeat" description="PPR" evidence="3">
    <location>
        <begin position="583"/>
        <end position="617"/>
    </location>
</feature>
<dbReference type="NCBIfam" id="TIGR00756">
    <property type="entry name" value="PPR"/>
    <property type="match status" value="14"/>
</dbReference>
<accession>A0AA39DSY3</accession>
<dbReference type="Proteomes" id="UP001168098">
    <property type="component" value="Unassembled WGS sequence"/>
</dbReference>
<evidence type="ECO:0000256" key="4">
    <source>
        <dbReference type="SAM" id="MobiDB-lite"/>
    </source>
</evidence>
<feature type="repeat" description="PPR" evidence="3">
    <location>
        <begin position="408"/>
        <end position="442"/>
    </location>
</feature>
<feature type="repeat" description="PPR" evidence="3">
    <location>
        <begin position="443"/>
        <end position="477"/>
    </location>
</feature>
<dbReference type="PANTHER" id="PTHR47447">
    <property type="entry name" value="OS03G0856100 PROTEIN"/>
    <property type="match status" value="1"/>
</dbReference>
<protein>
    <recommendedName>
        <fullName evidence="7">Pentatricopeptide repeat-containing protein</fullName>
    </recommendedName>
</protein>
<dbReference type="PROSITE" id="PS51375">
    <property type="entry name" value="PPR"/>
    <property type="match status" value="14"/>
</dbReference>
<dbReference type="EMBL" id="JARBHA010000008">
    <property type="protein sequence ID" value="KAJ9695843.1"/>
    <property type="molecule type" value="Genomic_DNA"/>
</dbReference>
<dbReference type="PANTHER" id="PTHR47447:SF21">
    <property type="entry name" value="PENTACOTRIPEPTIDE-REPEAT REGION OF PRORP DOMAIN-CONTAINING PROTEIN"/>
    <property type="match status" value="1"/>
</dbReference>
<reference evidence="5 6" key="1">
    <citation type="journal article" date="2023" name="BMC Biotechnol.">
        <title>Vitis rotundifolia cv Carlos genome sequencing.</title>
        <authorList>
            <person name="Huff M."/>
            <person name="Hulse-Kemp A."/>
            <person name="Scheffler B."/>
            <person name="Youngblood R."/>
            <person name="Simpson S."/>
            <person name="Babiker E."/>
            <person name="Staton M."/>
        </authorList>
    </citation>
    <scope>NUCLEOTIDE SEQUENCE [LARGE SCALE GENOMIC DNA]</scope>
    <source>
        <tissue evidence="5">Leaf</tissue>
    </source>
</reference>
<dbReference type="FunFam" id="1.25.40.10:FF:003295">
    <property type="entry name" value="Predicted protein"/>
    <property type="match status" value="1"/>
</dbReference>
<dbReference type="Pfam" id="PF13041">
    <property type="entry name" value="PPR_2"/>
    <property type="match status" value="4"/>
</dbReference>
<comment type="caution">
    <text evidence="5">The sequence shown here is derived from an EMBL/GenBank/DDBJ whole genome shotgun (WGS) entry which is preliminary data.</text>
</comment>
<evidence type="ECO:0000256" key="3">
    <source>
        <dbReference type="PROSITE-ProRule" id="PRU00708"/>
    </source>
</evidence>
<feature type="compositionally biased region" description="Low complexity" evidence="4">
    <location>
        <begin position="15"/>
        <end position="28"/>
    </location>
</feature>
<evidence type="ECO:0000313" key="5">
    <source>
        <dbReference type="EMBL" id="KAJ9695843.1"/>
    </source>
</evidence>
<dbReference type="AlphaFoldDB" id="A0AA39DSY3"/>
<feature type="repeat" description="PPR" evidence="3">
    <location>
        <begin position="338"/>
        <end position="372"/>
    </location>
</feature>
<feature type="repeat" description="PPR" evidence="3">
    <location>
        <begin position="758"/>
        <end position="792"/>
    </location>
</feature>
<organism evidence="5 6">
    <name type="scientific">Vitis rotundifolia</name>
    <name type="common">Muscadine grape</name>
    <dbReference type="NCBI Taxonomy" id="103349"/>
    <lineage>
        <taxon>Eukaryota</taxon>
        <taxon>Viridiplantae</taxon>
        <taxon>Streptophyta</taxon>
        <taxon>Embryophyta</taxon>
        <taxon>Tracheophyta</taxon>
        <taxon>Spermatophyta</taxon>
        <taxon>Magnoliopsida</taxon>
        <taxon>eudicotyledons</taxon>
        <taxon>Gunneridae</taxon>
        <taxon>Pentapetalae</taxon>
        <taxon>rosids</taxon>
        <taxon>Vitales</taxon>
        <taxon>Vitaceae</taxon>
        <taxon>Viteae</taxon>
        <taxon>Vitis</taxon>
    </lineage>
</organism>
<dbReference type="FunFam" id="1.25.40.10:FF:000554">
    <property type="entry name" value="Pentatricopeptide repeat-containing protein At2g41720"/>
    <property type="match status" value="1"/>
</dbReference>
<feature type="region of interest" description="Disordered" evidence="4">
    <location>
        <begin position="1"/>
        <end position="32"/>
    </location>
</feature>
<evidence type="ECO:0000256" key="1">
    <source>
        <dbReference type="ARBA" id="ARBA00007626"/>
    </source>
</evidence>
<gene>
    <name evidence="5" type="ORF">PVL29_011027</name>
</gene>
<keyword evidence="2" id="KW-0677">Repeat</keyword>
<feature type="repeat" description="PPR" evidence="3">
    <location>
        <begin position="513"/>
        <end position="547"/>
    </location>
</feature>
<evidence type="ECO:0000256" key="2">
    <source>
        <dbReference type="ARBA" id="ARBA00022737"/>
    </source>
</evidence>
<dbReference type="Gene3D" id="1.25.40.10">
    <property type="entry name" value="Tetratricopeptide repeat domain"/>
    <property type="match status" value="7"/>
</dbReference>
<dbReference type="Pfam" id="PF13812">
    <property type="entry name" value="PPR_3"/>
    <property type="match status" value="4"/>
</dbReference>
<dbReference type="Pfam" id="PF01535">
    <property type="entry name" value="PPR"/>
    <property type="match status" value="1"/>
</dbReference>
<feature type="repeat" description="PPR" evidence="3">
    <location>
        <begin position="373"/>
        <end position="407"/>
    </location>
</feature>
<proteinExistence type="inferred from homology"/>
<feature type="repeat" description="PPR" evidence="3">
    <location>
        <begin position="548"/>
        <end position="582"/>
    </location>
</feature>
<feature type="repeat" description="PPR" evidence="3">
    <location>
        <begin position="266"/>
        <end position="300"/>
    </location>
</feature>
<keyword evidence="6" id="KW-1185">Reference proteome</keyword>
<dbReference type="FunFam" id="1.25.40.10:FF:001209">
    <property type="entry name" value="Os07g0213300 protein"/>
    <property type="match status" value="1"/>
</dbReference>
<evidence type="ECO:0008006" key="7">
    <source>
        <dbReference type="Google" id="ProtNLM"/>
    </source>
</evidence>
<feature type="repeat" description="PPR" evidence="3">
    <location>
        <begin position="618"/>
        <end position="652"/>
    </location>
</feature>